<gene>
    <name evidence="2" type="ORF">nbrc107696_01490</name>
</gene>
<evidence type="ECO:0000313" key="2">
    <source>
        <dbReference type="EMBL" id="GED99702.1"/>
    </source>
</evidence>
<evidence type="ECO:0000313" key="3">
    <source>
        <dbReference type="Proteomes" id="UP000444960"/>
    </source>
</evidence>
<dbReference type="EMBL" id="BJOV01000001">
    <property type="protein sequence ID" value="GED99702.1"/>
    <property type="molecule type" value="Genomic_DNA"/>
</dbReference>
<dbReference type="OrthoDB" id="145213at2"/>
<sequence length="170" mass="18572">MSGNLVTTSTPGVLDEDADDRTPEDRTPEYALWDCMVAESDEIADIVHHDGAADKVPGMPPRPTWAHPSNDYVWPDGSAGYFSDHALVTSEAHPAIGTADTVWRSRCSVRLRKTSAYPDRTLVVFDGSSPKEVAPGRIEYQTASWWRFTPAEARLVAERLTAAADLAESA</sequence>
<proteinExistence type="predicted"/>
<name>A0A7I9V3C9_9ACTN</name>
<keyword evidence="3" id="KW-1185">Reference proteome</keyword>
<feature type="region of interest" description="Disordered" evidence="1">
    <location>
        <begin position="1"/>
        <end position="26"/>
    </location>
</feature>
<comment type="caution">
    <text evidence="2">The sequence shown here is derived from an EMBL/GenBank/DDBJ whole genome shotgun (WGS) entry which is preliminary data.</text>
</comment>
<evidence type="ECO:0000256" key="1">
    <source>
        <dbReference type="SAM" id="MobiDB-lite"/>
    </source>
</evidence>
<reference evidence="3" key="1">
    <citation type="submission" date="2019-06" db="EMBL/GenBank/DDBJ databases">
        <title>Gordonia isolated from sludge of a wastewater treatment plant.</title>
        <authorList>
            <person name="Tamura T."/>
            <person name="Aoyama K."/>
            <person name="Kang Y."/>
            <person name="Saito S."/>
            <person name="Akiyama N."/>
            <person name="Yazawa K."/>
            <person name="Gonoi T."/>
            <person name="Mikami Y."/>
        </authorList>
    </citation>
    <scope>NUCLEOTIDE SEQUENCE [LARGE SCALE GENOMIC DNA]</scope>
    <source>
        <strain evidence="3">NBRC 107696</strain>
    </source>
</reference>
<accession>A0A7I9V3C9</accession>
<dbReference type="Proteomes" id="UP000444960">
    <property type="component" value="Unassembled WGS sequence"/>
</dbReference>
<feature type="compositionally biased region" description="Polar residues" evidence="1">
    <location>
        <begin position="1"/>
        <end position="11"/>
    </location>
</feature>
<dbReference type="AlphaFoldDB" id="A0A7I9V3C9"/>
<protein>
    <submittedName>
        <fullName evidence="2">Uncharacterized protein</fullName>
    </submittedName>
</protein>
<organism evidence="2 3">
    <name type="scientific">Gordonia spumicola</name>
    <dbReference type="NCBI Taxonomy" id="589161"/>
    <lineage>
        <taxon>Bacteria</taxon>
        <taxon>Bacillati</taxon>
        <taxon>Actinomycetota</taxon>
        <taxon>Actinomycetes</taxon>
        <taxon>Mycobacteriales</taxon>
        <taxon>Gordoniaceae</taxon>
        <taxon>Gordonia</taxon>
    </lineage>
</organism>
<dbReference type="RefSeq" id="WP_161893670.1">
    <property type="nucleotide sequence ID" value="NZ_BJOV01000001.1"/>
</dbReference>